<keyword evidence="1" id="KW-0812">Transmembrane</keyword>
<gene>
    <name evidence="2" type="ORF">A3B85_00765</name>
</gene>
<comment type="caution">
    <text evidence="2">The sequence shown here is derived from an EMBL/GenBank/DDBJ whole genome shotgun (WGS) entry which is preliminary data.</text>
</comment>
<evidence type="ECO:0008006" key="4">
    <source>
        <dbReference type="Google" id="ProtNLM"/>
    </source>
</evidence>
<evidence type="ECO:0000313" key="3">
    <source>
        <dbReference type="Proteomes" id="UP000178374"/>
    </source>
</evidence>
<proteinExistence type="predicted"/>
<keyword evidence="1" id="KW-1133">Transmembrane helix</keyword>
<dbReference type="STRING" id="1801750.A3B85_00765"/>
<dbReference type="EMBL" id="MFUA01000015">
    <property type="protein sequence ID" value="OGI77012.1"/>
    <property type="molecule type" value="Genomic_DNA"/>
</dbReference>
<sequence>MNHLKIKTKKETATGFIALMSAIIISAILLLIVTNLSLTGFYRRSNVLDSELKEKSSALAEACIESARLILATDNSFIGNDTVNVGIEICDYKISSGGKIVAHGVAKNAHTFYEAVVNTNIKTIPIISFKELAISP</sequence>
<organism evidence="2 3">
    <name type="scientific">Candidatus Nomurabacteria bacterium RIFCSPHIGHO2_02_FULL_37_13</name>
    <dbReference type="NCBI Taxonomy" id="1801750"/>
    <lineage>
        <taxon>Bacteria</taxon>
        <taxon>Candidatus Nomuraibacteriota</taxon>
    </lineage>
</organism>
<feature type="transmembrane region" description="Helical" evidence="1">
    <location>
        <begin position="12"/>
        <end position="33"/>
    </location>
</feature>
<name>A0A1F6W5C9_9BACT</name>
<reference evidence="2 3" key="1">
    <citation type="journal article" date="2016" name="Nat. Commun.">
        <title>Thousands of microbial genomes shed light on interconnected biogeochemical processes in an aquifer system.</title>
        <authorList>
            <person name="Anantharaman K."/>
            <person name="Brown C.T."/>
            <person name="Hug L.A."/>
            <person name="Sharon I."/>
            <person name="Castelle C.J."/>
            <person name="Probst A.J."/>
            <person name="Thomas B.C."/>
            <person name="Singh A."/>
            <person name="Wilkins M.J."/>
            <person name="Karaoz U."/>
            <person name="Brodie E.L."/>
            <person name="Williams K.H."/>
            <person name="Hubbard S.S."/>
            <person name="Banfield J.F."/>
        </authorList>
    </citation>
    <scope>NUCLEOTIDE SEQUENCE [LARGE SCALE GENOMIC DNA]</scope>
</reference>
<keyword evidence="1" id="KW-0472">Membrane</keyword>
<protein>
    <recommendedName>
        <fullName evidence="4">Type 4 fimbrial biogenesis protein PilX N-terminal domain-containing protein</fullName>
    </recommendedName>
</protein>
<evidence type="ECO:0000313" key="2">
    <source>
        <dbReference type="EMBL" id="OGI77012.1"/>
    </source>
</evidence>
<accession>A0A1F6W5C9</accession>
<evidence type="ECO:0000256" key="1">
    <source>
        <dbReference type="SAM" id="Phobius"/>
    </source>
</evidence>
<dbReference type="Proteomes" id="UP000178374">
    <property type="component" value="Unassembled WGS sequence"/>
</dbReference>
<dbReference type="AlphaFoldDB" id="A0A1F6W5C9"/>